<organism evidence="7 8">
    <name type="scientific">Trifolium pratense</name>
    <name type="common">Red clover</name>
    <dbReference type="NCBI Taxonomy" id="57577"/>
    <lineage>
        <taxon>Eukaryota</taxon>
        <taxon>Viridiplantae</taxon>
        <taxon>Streptophyta</taxon>
        <taxon>Embryophyta</taxon>
        <taxon>Tracheophyta</taxon>
        <taxon>Spermatophyta</taxon>
        <taxon>Magnoliopsida</taxon>
        <taxon>eudicotyledons</taxon>
        <taxon>Gunneridae</taxon>
        <taxon>Pentapetalae</taxon>
        <taxon>rosids</taxon>
        <taxon>fabids</taxon>
        <taxon>Fabales</taxon>
        <taxon>Fabaceae</taxon>
        <taxon>Papilionoideae</taxon>
        <taxon>50 kb inversion clade</taxon>
        <taxon>NPAAA clade</taxon>
        <taxon>Hologalegina</taxon>
        <taxon>IRL clade</taxon>
        <taxon>Trifolieae</taxon>
        <taxon>Trifolium</taxon>
    </lineage>
</organism>
<dbReference type="Pfam" id="PF02791">
    <property type="entry name" value="DDT"/>
    <property type="match status" value="1"/>
</dbReference>
<dbReference type="PROSITE" id="PS51136">
    <property type="entry name" value="WAC"/>
    <property type="match status" value="1"/>
</dbReference>
<feature type="domain" description="DDT" evidence="5">
    <location>
        <begin position="284"/>
        <end position="344"/>
    </location>
</feature>
<protein>
    <recommendedName>
        <fullName evidence="9">DDT domain-containing protein</fullName>
    </recommendedName>
</protein>
<evidence type="ECO:0008006" key="9">
    <source>
        <dbReference type="Google" id="ProtNLM"/>
    </source>
</evidence>
<accession>A0A2K3NSA0</accession>
<feature type="compositionally biased region" description="Basic and acidic residues" evidence="4">
    <location>
        <begin position="506"/>
        <end position="525"/>
    </location>
</feature>
<proteinExistence type="predicted"/>
<feature type="region of interest" description="Disordered" evidence="4">
    <location>
        <begin position="434"/>
        <end position="535"/>
    </location>
</feature>
<feature type="region of interest" description="Disordered" evidence="4">
    <location>
        <begin position="195"/>
        <end position="248"/>
    </location>
</feature>
<dbReference type="InterPro" id="IPR018501">
    <property type="entry name" value="DDT_dom"/>
</dbReference>
<dbReference type="GO" id="GO:0005634">
    <property type="term" value="C:nucleus"/>
    <property type="evidence" value="ECO:0007669"/>
    <property type="project" value="UniProtKB-SubCell"/>
</dbReference>
<evidence type="ECO:0000256" key="1">
    <source>
        <dbReference type="ARBA" id="ARBA00004123"/>
    </source>
</evidence>
<dbReference type="EMBL" id="ASHM01001040">
    <property type="protein sequence ID" value="PNY05914.1"/>
    <property type="molecule type" value="Genomic_DNA"/>
</dbReference>
<dbReference type="PANTHER" id="PTHR15546">
    <property type="entry name" value="BROMODOMAIN ADJACENT TO ZINC FINGER DOMAIN, 2A"/>
    <property type="match status" value="1"/>
</dbReference>
<evidence type="ECO:0000313" key="7">
    <source>
        <dbReference type="EMBL" id="PNY05914.1"/>
    </source>
</evidence>
<dbReference type="PROSITE" id="PS50827">
    <property type="entry name" value="DDT"/>
    <property type="match status" value="1"/>
</dbReference>
<dbReference type="Proteomes" id="UP000236291">
    <property type="component" value="Unassembled WGS sequence"/>
</dbReference>
<evidence type="ECO:0000256" key="2">
    <source>
        <dbReference type="ARBA" id="ARBA00023242"/>
    </source>
</evidence>
<dbReference type="InterPro" id="IPR028941">
    <property type="entry name" value="WHIM2_dom"/>
</dbReference>
<comment type="subcellular location">
    <subcellularLocation>
        <location evidence="1 3">Nucleus</location>
    </subcellularLocation>
</comment>
<feature type="compositionally biased region" description="Polar residues" evidence="4">
    <location>
        <begin position="455"/>
        <end position="469"/>
    </location>
</feature>
<dbReference type="Pfam" id="PF15613">
    <property type="entry name" value="WSD"/>
    <property type="match status" value="1"/>
</dbReference>
<sequence>MPLLRRKPFPLTEPPQDLKPDEHVYQRVWACKATGKTGLTYEEALVSEQRATEKFLQFPKEFTTPALRIIQYSMLPLKELADSIAEKLHERLFAGAELYAKKDDGVCPCKILKVIQEGVDRYRYEVAWLDKNKNISEKTEVNAEDLVQKKPLFSRNILKSFIRESTYRNAPWVLHDKLAQKHGISTDVPAELRGKQDQSEIASGCHHGNKHPGENKIRESMEEADKHKRKKLDGTLVNGSSQENGEYKDIPVKYPIDDLLVKPGPDDPVFTDRPSPSRDFNVPMHCVGDLLMVWDFCTSFGKQLNLSPYSLEDFENAICNKDSNVLLVESHAALFRVLIDDDGEYTSAIENRKLQKITMVNWNKYLCDFLEMINIPQLRNYEATIRRGHYGLVDANAKLEILRELVNQVLETAIFREKLDVLIEQRQELGAAKREEALEDGRKRREKRERLKGGSESNGNQINNTNIAETNDHNVPNGHGEIESSQDNSDRSGIKHSSHASKKTLKNLDSELKEPAENGKELSHKESKKRSQQRREYFEREIEKRIINRSPLGKDRDYNRYWWFRRDGRIFVESCESKEWGYYSSKEELDALMGSLNCKGERERALKNHLEKNYSSICSELQKRSKDLMQNIANDESALRRIKMENNGLLILFGSALILQWRPCDCRSDNVNMEEIHPSVMIASVVSIKRNGSWSWSMAVQFKYIYYNVAKVEANIEEFVTFRPWVWLNRTIVHVPISLSEFHSMQTLSEFHSMRTSQDKVFFHENVPDKWTWRSTHGDISSVGAELFES</sequence>
<evidence type="ECO:0000256" key="4">
    <source>
        <dbReference type="SAM" id="MobiDB-lite"/>
    </source>
</evidence>
<feature type="compositionally biased region" description="Basic residues" evidence="4">
    <location>
        <begin position="494"/>
        <end position="505"/>
    </location>
</feature>
<evidence type="ECO:0000313" key="8">
    <source>
        <dbReference type="Proteomes" id="UP000236291"/>
    </source>
</evidence>
<reference evidence="7 8" key="1">
    <citation type="journal article" date="2014" name="Am. J. Bot.">
        <title>Genome assembly and annotation for red clover (Trifolium pratense; Fabaceae).</title>
        <authorList>
            <person name="Istvanek J."/>
            <person name="Jaros M."/>
            <person name="Krenek A."/>
            <person name="Repkova J."/>
        </authorList>
    </citation>
    <scope>NUCLEOTIDE SEQUENCE [LARGE SCALE GENOMIC DNA]</scope>
    <source>
        <strain evidence="8">cv. Tatra</strain>
        <tissue evidence="7">Young leaves</tissue>
    </source>
</reference>
<dbReference type="InterPro" id="IPR053271">
    <property type="entry name" value="DDT_domain"/>
</dbReference>
<dbReference type="STRING" id="57577.A0A2K3NSA0"/>
<evidence type="ECO:0000259" key="5">
    <source>
        <dbReference type="PROSITE" id="PS50827"/>
    </source>
</evidence>
<feature type="compositionally biased region" description="Basic and acidic residues" evidence="4">
    <location>
        <begin position="434"/>
        <end position="453"/>
    </location>
</feature>
<dbReference type="GO" id="GO:0000785">
    <property type="term" value="C:chromatin"/>
    <property type="evidence" value="ECO:0007669"/>
    <property type="project" value="UniProtKB-ARBA"/>
</dbReference>
<feature type="domain" description="WAC" evidence="6">
    <location>
        <begin position="1"/>
        <end position="104"/>
    </location>
</feature>
<name>A0A2K3NSA0_TRIPR</name>
<reference evidence="7 8" key="2">
    <citation type="journal article" date="2017" name="Front. Plant Sci.">
        <title>Gene Classification and Mining of Molecular Markers Useful in Red Clover (Trifolium pratense) Breeding.</title>
        <authorList>
            <person name="Istvanek J."/>
            <person name="Dluhosova J."/>
            <person name="Dluhos P."/>
            <person name="Patkova L."/>
            <person name="Nedelnik J."/>
            <person name="Repkova J."/>
        </authorList>
    </citation>
    <scope>NUCLEOTIDE SEQUENCE [LARGE SCALE GENOMIC DNA]</scope>
    <source>
        <strain evidence="8">cv. Tatra</strain>
        <tissue evidence="7">Young leaves</tissue>
    </source>
</reference>
<keyword evidence="2 3" id="KW-0539">Nucleus</keyword>
<dbReference type="SMART" id="SM00571">
    <property type="entry name" value="DDT"/>
    <property type="match status" value="1"/>
</dbReference>
<evidence type="ECO:0000259" key="6">
    <source>
        <dbReference type="PROSITE" id="PS51136"/>
    </source>
</evidence>
<dbReference type="Pfam" id="PF10537">
    <property type="entry name" value="WAC_Acf1_DNA_bd"/>
    <property type="match status" value="1"/>
</dbReference>
<gene>
    <name evidence="7" type="ORF">L195_g002373</name>
</gene>
<dbReference type="PANTHER" id="PTHR15546:SF2">
    <property type="entry name" value="DDT DOMAIN-CONTAINING PROTEIN DDB_G0282237"/>
    <property type="match status" value="1"/>
</dbReference>
<comment type="caution">
    <text evidence="7">The sequence shown here is derived from an EMBL/GenBank/DDBJ whole genome shotgun (WGS) entry which is preliminary data.</text>
</comment>
<evidence type="ECO:0000256" key="3">
    <source>
        <dbReference type="PROSITE-ProRule" id="PRU00475"/>
    </source>
</evidence>
<dbReference type="InterPro" id="IPR013136">
    <property type="entry name" value="WSTF_Acf1_Cbp146"/>
</dbReference>
<dbReference type="AlphaFoldDB" id="A0A2K3NSA0"/>
<feature type="compositionally biased region" description="Basic and acidic residues" evidence="4">
    <location>
        <begin position="211"/>
        <end position="226"/>
    </location>
</feature>